<keyword evidence="3" id="KW-1185">Reference proteome</keyword>
<dbReference type="Pfam" id="PF12697">
    <property type="entry name" value="Abhydrolase_6"/>
    <property type="match status" value="1"/>
</dbReference>
<dbReference type="VEuPathDB" id="FungiDB:BO70DRAFT_381763"/>
<dbReference type="InterPro" id="IPR000073">
    <property type="entry name" value="AB_hydrolase_1"/>
</dbReference>
<dbReference type="Proteomes" id="UP000247233">
    <property type="component" value="Unassembled WGS sequence"/>
</dbReference>
<dbReference type="PANTHER" id="PTHR37017:SF8">
    <property type="entry name" value="AB HYDROLASE-1 DOMAIN-CONTAINING PROTEIN"/>
    <property type="match status" value="1"/>
</dbReference>
<dbReference type="OrthoDB" id="408373at2759"/>
<evidence type="ECO:0000313" key="2">
    <source>
        <dbReference type="EMBL" id="PWY73011.1"/>
    </source>
</evidence>
<dbReference type="PANTHER" id="PTHR37017">
    <property type="entry name" value="AB HYDROLASE-1 DOMAIN-CONTAINING PROTEIN-RELATED"/>
    <property type="match status" value="1"/>
</dbReference>
<organism evidence="2 3">
    <name type="scientific">Aspergillus heteromorphus CBS 117.55</name>
    <dbReference type="NCBI Taxonomy" id="1448321"/>
    <lineage>
        <taxon>Eukaryota</taxon>
        <taxon>Fungi</taxon>
        <taxon>Dikarya</taxon>
        <taxon>Ascomycota</taxon>
        <taxon>Pezizomycotina</taxon>
        <taxon>Eurotiomycetes</taxon>
        <taxon>Eurotiomycetidae</taxon>
        <taxon>Eurotiales</taxon>
        <taxon>Aspergillaceae</taxon>
        <taxon>Aspergillus</taxon>
        <taxon>Aspergillus subgen. Circumdati</taxon>
    </lineage>
</organism>
<sequence>MDPISNTKPNPTIVFVPGAWHTPAPYKDMLELLQNAGYPIQSVSLPSVNGKYTERQTLAADVEAVRETLLRVVDQGKEVVLLMHSYGGCAGGAAAKGLSPVQRTGPGAVIGLVFLAAFLVQEGHSLVQTAGGKLDTWVVERGDGQLDVQDTIEVFYHDAPADKASQAASEIQLHSLESFTTPCPPTAWNDAAFDHRRGYIMTRQDRALPYIGQDMMLKLSGVEWVLREMETGHSPFLSNPEELVDHILSIIRSF</sequence>
<proteinExistence type="predicted"/>
<accession>A0A317VIF9</accession>
<dbReference type="InterPro" id="IPR052897">
    <property type="entry name" value="Sec-Metab_Biosynth_Hydrolase"/>
</dbReference>
<keyword evidence="2" id="KW-0378">Hydrolase</keyword>
<dbReference type="GeneID" id="37067728"/>
<dbReference type="STRING" id="1448321.A0A317VIF9"/>
<name>A0A317VIF9_9EURO</name>
<dbReference type="GO" id="GO:0016787">
    <property type="term" value="F:hydrolase activity"/>
    <property type="evidence" value="ECO:0007669"/>
    <property type="project" value="UniProtKB-KW"/>
</dbReference>
<gene>
    <name evidence="2" type="ORF">BO70DRAFT_381763</name>
</gene>
<reference evidence="2 3" key="1">
    <citation type="submission" date="2016-12" db="EMBL/GenBank/DDBJ databases">
        <title>The genomes of Aspergillus section Nigri reveals drivers in fungal speciation.</title>
        <authorList>
            <consortium name="DOE Joint Genome Institute"/>
            <person name="Vesth T.C."/>
            <person name="Nybo J."/>
            <person name="Theobald S."/>
            <person name="Brandl J."/>
            <person name="Frisvad J.C."/>
            <person name="Nielsen K.F."/>
            <person name="Lyhne E.K."/>
            <person name="Kogle M.E."/>
            <person name="Kuo A."/>
            <person name="Riley R."/>
            <person name="Clum A."/>
            <person name="Nolan M."/>
            <person name="Lipzen A."/>
            <person name="Salamov A."/>
            <person name="Henrissat B."/>
            <person name="Wiebenga A."/>
            <person name="De Vries R.P."/>
            <person name="Grigoriev I.V."/>
            <person name="Mortensen U.H."/>
            <person name="Andersen M.R."/>
            <person name="Baker S.E."/>
        </authorList>
    </citation>
    <scope>NUCLEOTIDE SEQUENCE [LARGE SCALE GENOMIC DNA]</scope>
    <source>
        <strain evidence="2 3">CBS 117.55</strain>
    </source>
</reference>
<evidence type="ECO:0000313" key="3">
    <source>
        <dbReference type="Proteomes" id="UP000247233"/>
    </source>
</evidence>
<dbReference type="AlphaFoldDB" id="A0A317VIF9"/>
<feature type="domain" description="AB hydrolase-1" evidence="1">
    <location>
        <begin position="13"/>
        <end position="245"/>
    </location>
</feature>
<comment type="caution">
    <text evidence="2">The sequence shown here is derived from an EMBL/GenBank/DDBJ whole genome shotgun (WGS) entry which is preliminary data.</text>
</comment>
<dbReference type="InterPro" id="IPR029058">
    <property type="entry name" value="AB_hydrolase_fold"/>
</dbReference>
<evidence type="ECO:0000259" key="1">
    <source>
        <dbReference type="Pfam" id="PF12697"/>
    </source>
</evidence>
<protein>
    <submittedName>
        <fullName evidence="2">Alpha/beta-hydrolase</fullName>
    </submittedName>
</protein>
<dbReference type="SUPFAM" id="SSF53474">
    <property type="entry name" value="alpha/beta-Hydrolases"/>
    <property type="match status" value="1"/>
</dbReference>
<dbReference type="Gene3D" id="3.40.50.1820">
    <property type="entry name" value="alpha/beta hydrolase"/>
    <property type="match status" value="1"/>
</dbReference>
<dbReference type="EMBL" id="MSFL01000025">
    <property type="protein sequence ID" value="PWY73011.1"/>
    <property type="molecule type" value="Genomic_DNA"/>
</dbReference>
<dbReference type="RefSeq" id="XP_025396665.1">
    <property type="nucleotide sequence ID" value="XM_025545491.1"/>
</dbReference>